<evidence type="ECO:0000313" key="10">
    <source>
        <dbReference type="Proteomes" id="UP001652660"/>
    </source>
</evidence>
<dbReference type="PANTHER" id="PTHR22930">
    <property type="match status" value="1"/>
</dbReference>
<protein>
    <submittedName>
        <fullName evidence="11">Protein ANTAGONIST OF LIKE HETEROCHROMATIN PROTEIN 1-like</fullName>
    </submittedName>
</protein>
<dbReference type="Pfam" id="PF26138">
    <property type="entry name" value="DUF8040"/>
    <property type="match status" value="1"/>
</dbReference>
<evidence type="ECO:0000256" key="4">
    <source>
        <dbReference type="ARBA" id="ARBA00022722"/>
    </source>
</evidence>
<proteinExistence type="inferred from homology"/>
<evidence type="ECO:0000256" key="5">
    <source>
        <dbReference type="ARBA" id="ARBA00022723"/>
    </source>
</evidence>
<keyword evidence="5" id="KW-0479">Metal-binding</keyword>
<keyword evidence="10" id="KW-1185">Reference proteome</keyword>
<comment type="similarity">
    <text evidence="3">Belongs to the HARBI1 family.</text>
</comment>
<dbReference type="InterPro" id="IPR058353">
    <property type="entry name" value="DUF8040"/>
</dbReference>
<organism evidence="10 11">
    <name type="scientific">Coffea arabica</name>
    <name type="common">Arabian coffee</name>
    <dbReference type="NCBI Taxonomy" id="13443"/>
    <lineage>
        <taxon>Eukaryota</taxon>
        <taxon>Viridiplantae</taxon>
        <taxon>Streptophyta</taxon>
        <taxon>Embryophyta</taxon>
        <taxon>Tracheophyta</taxon>
        <taxon>Spermatophyta</taxon>
        <taxon>Magnoliopsida</taxon>
        <taxon>eudicotyledons</taxon>
        <taxon>Gunneridae</taxon>
        <taxon>Pentapetalae</taxon>
        <taxon>asterids</taxon>
        <taxon>lamiids</taxon>
        <taxon>Gentianales</taxon>
        <taxon>Rubiaceae</taxon>
        <taxon>Ixoroideae</taxon>
        <taxon>Gardenieae complex</taxon>
        <taxon>Bertiereae - Coffeeae clade</taxon>
        <taxon>Coffeeae</taxon>
        <taxon>Coffea</taxon>
    </lineage>
</organism>
<evidence type="ECO:0000313" key="11">
    <source>
        <dbReference type="RefSeq" id="XP_071905728.1"/>
    </source>
</evidence>
<gene>
    <name evidence="11" type="primary">LOC140006952</name>
</gene>
<accession>A0ABM4UEL3</accession>
<evidence type="ECO:0000256" key="3">
    <source>
        <dbReference type="ARBA" id="ARBA00006958"/>
    </source>
</evidence>
<sequence>MDNQGHIQGGYLDDETDDVDFDNILLGVVLLGFMFFDPRFNRVPRRRRVRDSVLSGRDYVLELINGHEDRIIENMRLDVPQFLMLCDLLVQRGYWHAYPSHQDCVGALDGTHVSAWCSSEIRERFINRHGDLSQNVLAACDHDMRFVYVRVGWEGSAHDARILQDTLLDPNSGFPMPPPGKNYVVDAAYRNMPGFVAPFRGAQGTQHERAAKRLFNRRHASVRNIIERTFGVLKKRFPILKGPMQNYLIATQNNIVLACCILHNFMRAYSPADEYFNEEATLGAIADAQIAGEQQQAGQPIDMSEQGIFNWNEDRRAMAAHMYWNAHN</sequence>
<evidence type="ECO:0000259" key="8">
    <source>
        <dbReference type="Pfam" id="PF13359"/>
    </source>
</evidence>
<evidence type="ECO:0000256" key="7">
    <source>
        <dbReference type="ARBA" id="ARBA00023242"/>
    </source>
</evidence>
<comment type="subcellular location">
    <subcellularLocation>
        <location evidence="2">Nucleus</location>
    </subcellularLocation>
</comment>
<dbReference type="GeneID" id="140006952"/>
<name>A0ABM4UEL3_COFAR</name>
<dbReference type="RefSeq" id="XP_071905728.1">
    <property type="nucleotide sequence ID" value="XM_072049627.1"/>
</dbReference>
<keyword evidence="6" id="KW-0378">Hydrolase</keyword>
<evidence type="ECO:0000256" key="1">
    <source>
        <dbReference type="ARBA" id="ARBA00001968"/>
    </source>
</evidence>
<dbReference type="PANTHER" id="PTHR22930:SF221">
    <property type="entry name" value="NUCLEASE HARBI1"/>
    <property type="match status" value="1"/>
</dbReference>
<keyword evidence="7" id="KW-0539">Nucleus</keyword>
<evidence type="ECO:0000256" key="6">
    <source>
        <dbReference type="ARBA" id="ARBA00022801"/>
    </source>
</evidence>
<comment type="cofactor">
    <cofactor evidence="1">
        <name>a divalent metal cation</name>
        <dbReference type="ChEBI" id="CHEBI:60240"/>
    </cofactor>
</comment>
<feature type="domain" description="DDE Tnp4" evidence="8">
    <location>
        <begin position="108"/>
        <end position="264"/>
    </location>
</feature>
<dbReference type="InterPro" id="IPR027806">
    <property type="entry name" value="HARBI1_dom"/>
</dbReference>
<feature type="domain" description="DUF8040" evidence="9">
    <location>
        <begin position="52"/>
        <end position="94"/>
    </location>
</feature>
<keyword evidence="4" id="KW-0540">Nuclease</keyword>
<dbReference type="Pfam" id="PF13359">
    <property type="entry name" value="DDE_Tnp_4"/>
    <property type="match status" value="1"/>
</dbReference>
<reference evidence="11" key="1">
    <citation type="submission" date="2025-08" db="UniProtKB">
        <authorList>
            <consortium name="RefSeq"/>
        </authorList>
    </citation>
    <scope>IDENTIFICATION</scope>
    <source>
        <tissue evidence="11">Leaves</tissue>
    </source>
</reference>
<evidence type="ECO:0000256" key="2">
    <source>
        <dbReference type="ARBA" id="ARBA00004123"/>
    </source>
</evidence>
<dbReference type="InterPro" id="IPR045249">
    <property type="entry name" value="HARBI1-like"/>
</dbReference>
<evidence type="ECO:0000259" key="9">
    <source>
        <dbReference type="Pfam" id="PF26138"/>
    </source>
</evidence>
<dbReference type="Proteomes" id="UP001652660">
    <property type="component" value="Chromosome 5e"/>
</dbReference>